<dbReference type="AlphaFoldDB" id="A0AAN8K771"/>
<evidence type="ECO:0000313" key="4">
    <source>
        <dbReference type="Proteomes" id="UP001347796"/>
    </source>
</evidence>
<dbReference type="EMBL" id="JAZGQO010000002">
    <property type="protein sequence ID" value="KAK6189733.1"/>
    <property type="molecule type" value="Genomic_DNA"/>
</dbReference>
<gene>
    <name evidence="3" type="ORF">SNE40_001732</name>
    <name evidence="2" type="ORF">SNE40_022425</name>
</gene>
<evidence type="ECO:0000313" key="2">
    <source>
        <dbReference type="EMBL" id="KAK6165508.1"/>
    </source>
</evidence>
<name>A0AAN8K771_PATCE</name>
<keyword evidence="4" id="KW-1185">Reference proteome</keyword>
<feature type="region of interest" description="Disordered" evidence="1">
    <location>
        <begin position="346"/>
        <end position="427"/>
    </location>
</feature>
<feature type="compositionally biased region" description="Polar residues" evidence="1">
    <location>
        <begin position="21"/>
        <end position="41"/>
    </location>
</feature>
<proteinExistence type="predicted"/>
<sequence length="427" mass="47583">MDNISKTRSDSESEPDESKVGNKSCSRTAGRGHNSTSSKVSNLEKKFDLLLEKLSRNNAVSPRRRPAMIVSSDDEDIISLQPGQTETLTSEDEPGMPCLDPQLSSDFSKSTNKGLFDLFGKDALTKASEDNTQGITLDSCQREVLLQSWRAANPSNVSAFSEENFDTFTVSKETQEFLKVPSLDELVESCLVKKFGNKAAFTKSGAFLFSQPFKMLEKMAFRGQQSAYLGIVIQLYLQQNLASLLEIVQDKEELDKADIVSRIKDIFAMSTKGLDQLGRTGAFHHMTRRTVAMSDTSLFQLDNARTISNLPLTADGVFGVDLEKTLKDRKEKLKSVADILPFSAKKRRAPMEESHSSKRPRISGQNNINSNFSKNYNRNNDSFRSYERNSRRYGHRTDGQSGGFRKPSATVTSNSQGTGKKSTFPRQ</sequence>
<feature type="compositionally biased region" description="Basic and acidic residues" evidence="1">
    <location>
        <begin position="1"/>
        <end position="20"/>
    </location>
</feature>
<reference evidence="3 4" key="1">
    <citation type="submission" date="2024-01" db="EMBL/GenBank/DDBJ databases">
        <title>The genome of the rayed Mediterranean limpet Patella caerulea (Linnaeus, 1758).</title>
        <authorList>
            <person name="Anh-Thu Weber A."/>
            <person name="Halstead-Nussloch G."/>
        </authorList>
    </citation>
    <scope>NUCLEOTIDE SEQUENCE [LARGE SCALE GENOMIC DNA]</scope>
    <source>
        <strain evidence="3">AATW-2023a</strain>
        <tissue evidence="3">Whole specimen</tissue>
    </source>
</reference>
<feature type="region of interest" description="Disordered" evidence="1">
    <location>
        <begin position="1"/>
        <end position="42"/>
    </location>
</feature>
<protein>
    <submittedName>
        <fullName evidence="3">Uncharacterized protein</fullName>
    </submittedName>
</protein>
<organism evidence="3 4">
    <name type="scientific">Patella caerulea</name>
    <name type="common">Rayed Mediterranean limpet</name>
    <dbReference type="NCBI Taxonomy" id="87958"/>
    <lineage>
        <taxon>Eukaryota</taxon>
        <taxon>Metazoa</taxon>
        <taxon>Spiralia</taxon>
        <taxon>Lophotrochozoa</taxon>
        <taxon>Mollusca</taxon>
        <taxon>Gastropoda</taxon>
        <taxon>Patellogastropoda</taxon>
        <taxon>Patelloidea</taxon>
        <taxon>Patellidae</taxon>
        <taxon>Patella</taxon>
    </lineage>
</organism>
<dbReference type="Proteomes" id="UP001347796">
    <property type="component" value="Unassembled WGS sequence"/>
</dbReference>
<accession>A0AAN8K771</accession>
<feature type="compositionally biased region" description="Low complexity" evidence="1">
    <location>
        <begin position="366"/>
        <end position="382"/>
    </location>
</feature>
<dbReference type="EMBL" id="JAZGQO010000021">
    <property type="protein sequence ID" value="KAK6165508.1"/>
    <property type="molecule type" value="Genomic_DNA"/>
</dbReference>
<evidence type="ECO:0000313" key="3">
    <source>
        <dbReference type="EMBL" id="KAK6189733.1"/>
    </source>
</evidence>
<comment type="caution">
    <text evidence="3">The sequence shown here is derived from an EMBL/GenBank/DDBJ whole genome shotgun (WGS) entry which is preliminary data.</text>
</comment>
<evidence type="ECO:0000256" key="1">
    <source>
        <dbReference type="SAM" id="MobiDB-lite"/>
    </source>
</evidence>
<feature type="compositionally biased region" description="Polar residues" evidence="1">
    <location>
        <begin position="409"/>
        <end position="427"/>
    </location>
</feature>
<feature type="compositionally biased region" description="Basic and acidic residues" evidence="1">
    <location>
        <begin position="384"/>
        <end position="398"/>
    </location>
</feature>